<dbReference type="Gene3D" id="3.40.50.12780">
    <property type="entry name" value="N-terminal domain of ligase-like"/>
    <property type="match status" value="1"/>
</dbReference>
<dbReference type="InterPro" id="IPR036736">
    <property type="entry name" value="ACP-like_sf"/>
</dbReference>
<accession>A0A1L7WTZ1</accession>
<dbReference type="SUPFAM" id="SSF56801">
    <property type="entry name" value="Acetyl-CoA synthetase-like"/>
    <property type="match status" value="1"/>
</dbReference>
<protein>
    <submittedName>
        <fullName evidence="5">Related to coenzyme a synthetase</fullName>
    </submittedName>
</protein>
<evidence type="ECO:0000256" key="1">
    <source>
        <dbReference type="ARBA" id="ARBA00022450"/>
    </source>
</evidence>
<keyword evidence="1" id="KW-0596">Phosphopantetheine</keyword>
<evidence type="ECO:0000259" key="4">
    <source>
        <dbReference type="PROSITE" id="PS50075"/>
    </source>
</evidence>
<dbReference type="InterPro" id="IPR020806">
    <property type="entry name" value="PKS_PP-bd"/>
</dbReference>
<dbReference type="EMBL" id="FJOG01000007">
    <property type="protein sequence ID" value="CZR56254.1"/>
    <property type="molecule type" value="Genomic_DNA"/>
</dbReference>
<keyword evidence="3" id="KW-0812">Transmembrane</keyword>
<keyword evidence="3" id="KW-1133">Transmembrane helix</keyword>
<keyword evidence="2" id="KW-0597">Phosphoprotein</keyword>
<dbReference type="Pfam" id="PF00550">
    <property type="entry name" value="PP-binding"/>
    <property type="match status" value="1"/>
</dbReference>
<evidence type="ECO:0000256" key="2">
    <source>
        <dbReference type="ARBA" id="ARBA00022553"/>
    </source>
</evidence>
<keyword evidence="6" id="KW-1185">Reference proteome</keyword>
<dbReference type="GO" id="GO:0031177">
    <property type="term" value="F:phosphopantetheine binding"/>
    <property type="evidence" value="ECO:0007669"/>
    <property type="project" value="InterPro"/>
</dbReference>
<dbReference type="SUPFAM" id="SSF47336">
    <property type="entry name" value="ACP-like"/>
    <property type="match status" value="1"/>
</dbReference>
<dbReference type="InterPro" id="IPR009081">
    <property type="entry name" value="PP-bd_ACP"/>
</dbReference>
<dbReference type="InterPro" id="IPR042099">
    <property type="entry name" value="ANL_N_sf"/>
</dbReference>
<dbReference type="SUPFAM" id="SSF51161">
    <property type="entry name" value="Trimeric LpxA-like enzymes"/>
    <property type="match status" value="2"/>
</dbReference>
<name>A0A1L7WTZ1_9HELO</name>
<evidence type="ECO:0000313" key="5">
    <source>
        <dbReference type="EMBL" id="CZR56254.1"/>
    </source>
</evidence>
<dbReference type="InterPro" id="IPR000873">
    <property type="entry name" value="AMP-dep_synth/lig_dom"/>
</dbReference>
<feature type="domain" description="Carrier" evidence="4">
    <location>
        <begin position="766"/>
        <end position="843"/>
    </location>
</feature>
<dbReference type="PANTHER" id="PTHR43201:SF10">
    <property type="entry name" value="CARRIER DOMAIN-CONTAINING PROTEIN"/>
    <property type="match status" value="1"/>
</dbReference>
<feature type="transmembrane region" description="Helical" evidence="3">
    <location>
        <begin position="1101"/>
        <end position="1124"/>
    </location>
</feature>
<feature type="transmembrane region" description="Helical" evidence="3">
    <location>
        <begin position="1548"/>
        <end position="1567"/>
    </location>
</feature>
<dbReference type="SMART" id="SM00823">
    <property type="entry name" value="PKS_PP"/>
    <property type="match status" value="1"/>
</dbReference>
<organism evidence="5 6">
    <name type="scientific">Phialocephala subalpina</name>
    <dbReference type="NCBI Taxonomy" id="576137"/>
    <lineage>
        <taxon>Eukaryota</taxon>
        <taxon>Fungi</taxon>
        <taxon>Dikarya</taxon>
        <taxon>Ascomycota</taxon>
        <taxon>Pezizomycotina</taxon>
        <taxon>Leotiomycetes</taxon>
        <taxon>Helotiales</taxon>
        <taxon>Mollisiaceae</taxon>
        <taxon>Phialocephala</taxon>
        <taxon>Phialocephala fortinii species complex</taxon>
    </lineage>
</organism>
<dbReference type="Gene3D" id="1.10.1200.10">
    <property type="entry name" value="ACP-like"/>
    <property type="match status" value="1"/>
</dbReference>
<dbReference type="InterPro" id="IPR045851">
    <property type="entry name" value="AMP-bd_C_sf"/>
</dbReference>
<dbReference type="STRING" id="576137.A0A1L7WTZ1"/>
<keyword evidence="3" id="KW-0472">Membrane</keyword>
<dbReference type="Gene3D" id="3.30.300.30">
    <property type="match status" value="1"/>
</dbReference>
<dbReference type="GO" id="GO:0006631">
    <property type="term" value="P:fatty acid metabolic process"/>
    <property type="evidence" value="ECO:0007669"/>
    <property type="project" value="TreeGrafter"/>
</dbReference>
<sequence length="1655" mass="182004">MAGSRRDVLPVRSYLTEEELVLYDSWIQFNLELENAPLENFQEHLASIPIISYPSYLPAVCFFALLDGFIEHWSALDVINGYTLIWSTLPEAAKIAQESDATFFAKQLEKQVARSIKDPSSLFHHSDMPALIDPTTRRVLSHNQLSTFIRDFKLPLQIESSLAKRATIVLALPNGYVLGLACLAVACHYTAAPINISGGARQFQTDVELVKPQAIMVLGQDVEKLGLNTAWVTKSRIQLLVVDETSNSTFTIQSPKNLPENGLFNSSFITRADVALILLTSGTSGTKKVVPLTTLSLMTGISCVIQSWGLSSQDTCINMMPLNHVGGLVRNLFAPVLSRGSTILCPSFDPNLFWDLLQDGHGTWYYASPSMHTSILAETEFRESSLANSKLRLICNAAGALLPALAARLKDTFNCTVLPSYGMTECMPISTPPLDYNLDRPGTSGISCGPEMTIMDDEDRPLPADKTGRICVRGGPTFAGYLQSSEITSSTLSKNGWFDTGDLGYIDADGYLYLTGRGKEVINRGGEIISPFEVEEAITIASQTPESCLYHRVRAVLAFSAPHEVLQEVVGVVIVPYLEHPRPDLRALQSALKTMLHPSKVPVAIVYMDGLPVSNNKLLRIKLGERLGLRPLQENMKLLDKHRFAVCPPVNTSLEKKIWSTPCSIDTQLIGKKACEKLSPDFEVYVHVKQQDGLSEVFIAPLTNVLPTPQMSGMVQKHLYESLDGFQIPSNIFLLETLIPIDNYGFADEDELRRLLKGAKAANSDTTLSDTERAIKEAISNVLGVPSENIQPDSDFFDLGGDSLSAGRLLSTLRRDLEVRIPVDQLFAASTVAALAALVDSILSERKSAMPTFVSSQETPEDPGTTYSSTRPALLIIHLLPIILFYPLKMAFQWTMLMYSLSTISTYWKDPHIEARFLSLIAAMAISRLSTQIAAPIMGIVLKWVIIGRFKPGMYPMWGMYHTRWWLVDKILLVCGKGVFRHLHSTRVLYYRALGAKIGHGVKIEKGTTLGEYDLLDIGDNVHLDRCICRPFACERNTTMLLGNIGLGRNCSVGLKAHIAAGSTIPENTYIGPNSSSHEMDDAMQDNGGTIQRKQPQPSALFQLFVIVPVQLVVLFVSSLPWMAALVGIVSNQPSITTDGVTTIINWWATPQRIFFHYLAQTFDAVLRPAVRFAAVVTIKRFLDAVRKTRGASKVDPHSQADPVKTALMDALQPTRSMHSVTKLFGTHYEATSMAVRALGGKVGKRVYWPGTGPSIQDYDMVEIGNDVVFGSRSHLITCDGLGSAPIKIEDGAMIADRVILNPGTVVGRRAVLGSGAVTKREQICGPDTVWVGNKGGSAVCLSQPRVSDEKPPESAFNPKFPPHVGDSLSGKREVQPSQASLHTFYTSTSMDDTRVSFVTSNKPNITSSTSTSTSTSTPFGRAFYGHKAPFFVLGQFTIFVYSSTIIVFTQLFWNTGTISSIILSRILNTLDVLNPGPSRPFVIYGLTAAFLSAIIAFLSISSLLMVITAKWILLGRRKPGNYDWDKSSYCQRWQLFLTIESIRRRCLGGYGVLGMITGTHWIILYFRALGANIGKDCALFAGGRPSLVFTEPDLLDIGDRVAIDDASLVGHINSTLAALPDYRVDPSPLSRWLRRPRHDHWHTLDHPLFPSFGS</sequence>
<dbReference type="PANTHER" id="PTHR43201">
    <property type="entry name" value="ACYL-COA SYNTHETASE"/>
    <property type="match status" value="1"/>
</dbReference>
<dbReference type="InterPro" id="IPR011004">
    <property type="entry name" value="Trimer_LpxA-like_sf"/>
</dbReference>
<dbReference type="OrthoDB" id="3633556at2759"/>
<dbReference type="PROSITE" id="PS50075">
    <property type="entry name" value="CARRIER"/>
    <property type="match status" value="1"/>
</dbReference>
<dbReference type="GO" id="GO:0031956">
    <property type="term" value="F:medium-chain fatty acid-CoA ligase activity"/>
    <property type="evidence" value="ECO:0007669"/>
    <property type="project" value="TreeGrafter"/>
</dbReference>
<dbReference type="Gene3D" id="2.160.10.10">
    <property type="entry name" value="Hexapeptide repeat proteins"/>
    <property type="match status" value="2"/>
</dbReference>
<feature type="transmembrane region" description="Helical" evidence="3">
    <location>
        <begin position="1482"/>
        <end position="1508"/>
    </location>
</feature>
<dbReference type="Pfam" id="PF00501">
    <property type="entry name" value="AMP-binding"/>
    <property type="match status" value="1"/>
</dbReference>
<evidence type="ECO:0000256" key="3">
    <source>
        <dbReference type="SAM" id="Phobius"/>
    </source>
</evidence>
<dbReference type="Proteomes" id="UP000184330">
    <property type="component" value="Unassembled WGS sequence"/>
</dbReference>
<proteinExistence type="predicted"/>
<feature type="transmembrane region" description="Helical" evidence="3">
    <location>
        <begin position="1431"/>
        <end position="1454"/>
    </location>
</feature>
<reference evidence="5 6" key="1">
    <citation type="submission" date="2016-03" db="EMBL/GenBank/DDBJ databases">
        <authorList>
            <person name="Ploux O."/>
        </authorList>
    </citation>
    <scope>NUCLEOTIDE SEQUENCE [LARGE SCALE GENOMIC DNA]</scope>
    <source>
        <strain evidence="5 6">UAMH 11012</strain>
    </source>
</reference>
<gene>
    <name evidence="5" type="ORF">PAC_06142</name>
</gene>
<evidence type="ECO:0000313" key="6">
    <source>
        <dbReference type="Proteomes" id="UP000184330"/>
    </source>
</evidence>